<organism evidence="2 3">
    <name type="scientific">Stylosanthes scabra</name>
    <dbReference type="NCBI Taxonomy" id="79078"/>
    <lineage>
        <taxon>Eukaryota</taxon>
        <taxon>Viridiplantae</taxon>
        <taxon>Streptophyta</taxon>
        <taxon>Embryophyta</taxon>
        <taxon>Tracheophyta</taxon>
        <taxon>Spermatophyta</taxon>
        <taxon>Magnoliopsida</taxon>
        <taxon>eudicotyledons</taxon>
        <taxon>Gunneridae</taxon>
        <taxon>Pentapetalae</taxon>
        <taxon>rosids</taxon>
        <taxon>fabids</taxon>
        <taxon>Fabales</taxon>
        <taxon>Fabaceae</taxon>
        <taxon>Papilionoideae</taxon>
        <taxon>50 kb inversion clade</taxon>
        <taxon>dalbergioids sensu lato</taxon>
        <taxon>Dalbergieae</taxon>
        <taxon>Pterocarpus clade</taxon>
        <taxon>Stylosanthes</taxon>
    </lineage>
</organism>
<feature type="compositionally biased region" description="Polar residues" evidence="1">
    <location>
        <begin position="32"/>
        <end position="42"/>
    </location>
</feature>
<reference evidence="2 3" key="1">
    <citation type="journal article" date="2023" name="Plants (Basel)">
        <title>Bridging the Gap: Combining Genomics and Transcriptomics Approaches to Understand Stylosanthes scabra, an Orphan Legume from the Brazilian Caatinga.</title>
        <authorList>
            <person name="Ferreira-Neto J.R.C."/>
            <person name="da Silva M.D."/>
            <person name="Binneck E."/>
            <person name="de Melo N.F."/>
            <person name="da Silva R.H."/>
            <person name="de Melo A.L.T.M."/>
            <person name="Pandolfi V."/>
            <person name="Bustamante F.O."/>
            <person name="Brasileiro-Vidal A.C."/>
            <person name="Benko-Iseppon A.M."/>
        </authorList>
    </citation>
    <scope>NUCLEOTIDE SEQUENCE [LARGE SCALE GENOMIC DNA]</scope>
    <source>
        <tissue evidence="2">Leaves</tissue>
    </source>
</reference>
<protein>
    <recommendedName>
        <fullName evidence="4">Ubinuclein 1</fullName>
    </recommendedName>
</protein>
<dbReference type="EMBL" id="JASCZI010212418">
    <property type="protein sequence ID" value="MED6199402.1"/>
    <property type="molecule type" value="Genomic_DNA"/>
</dbReference>
<accession>A0ABU6XN00</accession>
<evidence type="ECO:0000313" key="3">
    <source>
        <dbReference type="Proteomes" id="UP001341840"/>
    </source>
</evidence>
<feature type="non-terminal residue" evidence="2">
    <location>
        <position position="1"/>
    </location>
</feature>
<evidence type="ECO:0008006" key="4">
    <source>
        <dbReference type="Google" id="ProtNLM"/>
    </source>
</evidence>
<evidence type="ECO:0000256" key="1">
    <source>
        <dbReference type="SAM" id="MobiDB-lite"/>
    </source>
</evidence>
<dbReference type="Proteomes" id="UP001341840">
    <property type="component" value="Unassembled WGS sequence"/>
</dbReference>
<gene>
    <name evidence="2" type="ORF">PIB30_075625</name>
</gene>
<feature type="compositionally biased region" description="Polar residues" evidence="1">
    <location>
        <begin position="52"/>
        <end position="62"/>
    </location>
</feature>
<feature type="compositionally biased region" description="Low complexity" evidence="1">
    <location>
        <begin position="85"/>
        <end position="101"/>
    </location>
</feature>
<name>A0ABU6XN00_9FABA</name>
<sequence length="101" mass="10997">RGPNVTQSKPTKLPQASKQPCLCHASHPSLTMHQAQASNHVWTMSRHGPNVVPSTSSKQHATLTYHVSAWPKRGPSKQNLNPSFQSASPLNQAQSLLAQNQ</sequence>
<keyword evidence="3" id="KW-1185">Reference proteome</keyword>
<feature type="compositionally biased region" description="Polar residues" evidence="1">
    <location>
        <begin position="1"/>
        <end position="18"/>
    </location>
</feature>
<feature type="region of interest" description="Disordered" evidence="1">
    <location>
        <begin position="32"/>
        <end position="101"/>
    </location>
</feature>
<feature type="region of interest" description="Disordered" evidence="1">
    <location>
        <begin position="1"/>
        <end position="20"/>
    </location>
</feature>
<proteinExistence type="predicted"/>
<evidence type="ECO:0000313" key="2">
    <source>
        <dbReference type="EMBL" id="MED6199402.1"/>
    </source>
</evidence>
<comment type="caution">
    <text evidence="2">The sequence shown here is derived from an EMBL/GenBank/DDBJ whole genome shotgun (WGS) entry which is preliminary data.</text>
</comment>